<evidence type="ECO:0000313" key="1">
    <source>
        <dbReference type="EMBL" id="AJO23075.1"/>
    </source>
</evidence>
<name>A0AAN0T7I7_HEYCO</name>
<dbReference type="Proteomes" id="UP000032024">
    <property type="component" value="Chromosome"/>
</dbReference>
<reference evidence="2" key="1">
    <citation type="submission" date="2015-01" db="EMBL/GenBank/DDBJ databases">
        <title>Comparative genome analysis of Bacillus coagulans HM-08, Clostridium butyricum HM-68, Bacillus subtilis HM-66 and Bacillus paralicheniformis BL-09.</title>
        <authorList>
            <person name="Zhang H."/>
        </authorList>
    </citation>
    <scope>NUCLEOTIDE SEQUENCE [LARGE SCALE GENOMIC DNA]</scope>
    <source>
        <strain evidence="2">HM-08</strain>
    </source>
</reference>
<keyword evidence="2" id="KW-1185">Reference proteome</keyword>
<evidence type="ECO:0000313" key="2">
    <source>
        <dbReference type="Proteomes" id="UP000032024"/>
    </source>
</evidence>
<protein>
    <submittedName>
        <fullName evidence="1">Uncharacterized protein</fullName>
    </submittedName>
</protein>
<dbReference type="AlphaFoldDB" id="A0AAN0T7I7"/>
<organism evidence="1 2">
    <name type="scientific">Heyndrickxia coagulans</name>
    <name type="common">Weizmannia coagulans</name>
    <dbReference type="NCBI Taxonomy" id="1398"/>
    <lineage>
        <taxon>Bacteria</taxon>
        <taxon>Bacillati</taxon>
        <taxon>Bacillota</taxon>
        <taxon>Bacilli</taxon>
        <taxon>Bacillales</taxon>
        <taxon>Bacillaceae</taxon>
        <taxon>Heyndrickxia</taxon>
    </lineage>
</organism>
<proteinExistence type="predicted"/>
<dbReference type="EMBL" id="CP010525">
    <property type="protein sequence ID" value="AJO23075.1"/>
    <property type="molecule type" value="Genomic_DNA"/>
</dbReference>
<sequence>MKQGIKAHERVNHFHDRFSCRVLGGVEIYVKEAGAKDDVS</sequence>
<gene>
    <name evidence="1" type="ORF">SB48_HM08orf03596</name>
</gene>
<dbReference type="RefSeq" id="WP_272955382.1">
    <property type="nucleotide sequence ID" value="NZ_CP058594.1"/>
</dbReference>
<accession>A0AAN0T7I7</accession>